<sequence length="661" mass="72142">MKVAQVALDVPLEGTFDFRVPEGLEPRVGSLVVVPFGRTRKVGVVVGGADRSEVPDDKLRDLERVLEDVPAIAPPELELYRFCAAYYLRPLGEVIGASLPPRLRQVSRRPLKPPPPPGPLDVGDPSPVALTGDQARAVELIGEGAGRFHPVLLQGVTGSGKTEVYLRAIAAVLERGRQALFLVPEIGLTPQLEARVRGRFPRSAVVSAHSHLSEGERAKAWLAAHTGSAAIVLGTRLAVLSPFANLGLIVVDEEHDMSFKQQEGLRYSARDVAVRRAQMLGIPVVLGSATPSLASYANAKQGRYALAVLRERATAGASMPVVRNIDTRADRPEEGLSSFLVGAIRKRLERGEQSLIFVNRRGFSPVLYCRDCAWTSSCDRCSAKLVLHRRTHRLRCHHCGHERPIPQRCPQCGGMDLQPVGHGTQRVEEALKALFPAARIARVDRDSTARKGALAGVLERVGAGEVDILVGTQMLAKGHDYPALTLVGVLDSDSGLFSADFRASERLFSQLVQVAGRAGRADRPGEVLIQTDFPTHPLYAAVATHDYETFADEGLEERRMAGFPPFSHLVLLRAESKKPGEAVDFLRGAARLARELSAEVEVFDPVPAPLERKAGYIRAQLLVRAQSRSVLQPLARDWKSRLDELGERHVRWSLDIDPQDV</sequence>
<evidence type="ECO:0000256" key="5">
    <source>
        <dbReference type="ARBA" id="ARBA00022801"/>
    </source>
</evidence>
<keyword evidence="17" id="KW-1185">Reference proteome</keyword>
<dbReference type="AlphaFoldDB" id="A0A6M4H226"/>
<comment type="similarity">
    <text evidence="12">Belongs to the helicase family. PriA subfamily.</text>
</comment>
<feature type="domain" description="Helicase ATP-binding" evidence="14">
    <location>
        <begin position="142"/>
        <end position="309"/>
    </location>
</feature>
<dbReference type="InterPro" id="IPR011545">
    <property type="entry name" value="DEAD/DEAH_box_helicase_dom"/>
</dbReference>
<evidence type="ECO:0000256" key="9">
    <source>
        <dbReference type="ARBA" id="ARBA00023125"/>
    </source>
</evidence>
<dbReference type="PANTHER" id="PTHR30580">
    <property type="entry name" value="PRIMOSOMAL PROTEIN N"/>
    <property type="match status" value="1"/>
</dbReference>
<dbReference type="GO" id="GO:0003677">
    <property type="term" value="F:DNA binding"/>
    <property type="evidence" value="ECO:0007669"/>
    <property type="project" value="UniProtKB-UniRule"/>
</dbReference>
<dbReference type="GO" id="GO:0006269">
    <property type="term" value="P:DNA replication, synthesis of primer"/>
    <property type="evidence" value="ECO:0007669"/>
    <property type="project" value="UniProtKB-KW"/>
</dbReference>
<comment type="subunit">
    <text evidence="12">Component of the replication restart primosome.</text>
</comment>
<dbReference type="Pfam" id="PF18319">
    <property type="entry name" value="Zn_ribbon_PriA"/>
    <property type="match status" value="1"/>
</dbReference>
<evidence type="ECO:0000256" key="8">
    <source>
        <dbReference type="ARBA" id="ARBA00022840"/>
    </source>
</evidence>
<dbReference type="HAMAP" id="MF_00983">
    <property type="entry name" value="PriA"/>
    <property type="match status" value="1"/>
</dbReference>
<dbReference type="PANTHER" id="PTHR30580:SF0">
    <property type="entry name" value="PRIMOSOMAL PROTEIN N"/>
    <property type="match status" value="1"/>
</dbReference>
<feature type="binding site" evidence="12">
    <location>
        <position position="412"/>
    </location>
    <ligand>
        <name>Zn(2+)</name>
        <dbReference type="ChEBI" id="CHEBI:29105"/>
        <label>1</label>
    </ligand>
</feature>
<dbReference type="Gene3D" id="3.40.50.300">
    <property type="entry name" value="P-loop containing nucleotide triphosphate hydrolases"/>
    <property type="match status" value="2"/>
</dbReference>
<dbReference type="NCBIfam" id="NF004067">
    <property type="entry name" value="PRK05580.1-4"/>
    <property type="match status" value="1"/>
</dbReference>
<dbReference type="InterPro" id="IPR041236">
    <property type="entry name" value="PriA_C"/>
</dbReference>
<keyword evidence="5 12" id="KW-0378">Hydrolase</keyword>
<dbReference type="InterPro" id="IPR041222">
    <property type="entry name" value="PriA_3primeBD"/>
</dbReference>
<keyword evidence="7 12" id="KW-0862">Zinc</keyword>
<comment type="catalytic activity">
    <reaction evidence="11 12">
        <text>ATP + H2O = ADP + phosphate + H(+)</text>
        <dbReference type="Rhea" id="RHEA:13065"/>
        <dbReference type="ChEBI" id="CHEBI:15377"/>
        <dbReference type="ChEBI" id="CHEBI:15378"/>
        <dbReference type="ChEBI" id="CHEBI:30616"/>
        <dbReference type="ChEBI" id="CHEBI:43474"/>
        <dbReference type="ChEBI" id="CHEBI:456216"/>
        <dbReference type="EC" id="5.6.2.4"/>
    </reaction>
</comment>
<dbReference type="CDD" id="cd17929">
    <property type="entry name" value="DEXHc_priA"/>
    <property type="match status" value="1"/>
</dbReference>
<evidence type="ECO:0000256" key="11">
    <source>
        <dbReference type="ARBA" id="ARBA00048988"/>
    </source>
</evidence>
<keyword evidence="10 12" id="KW-0413">Isomerase</keyword>
<evidence type="ECO:0000313" key="17">
    <source>
        <dbReference type="Proteomes" id="UP000501534"/>
    </source>
</evidence>
<dbReference type="GO" id="GO:1990077">
    <property type="term" value="C:primosome complex"/>
    <property type="evidence" value="ECO:0007669"/>
    <property type="project" value="UniProtKB-UniRule"/>
</dbReference>
<keyword evidence="1 12" id="KW-0639">Primosome</keyword>
<dbReference type="PROSITE" id="PS51194">
    <property type="entry name" value="HELICASE_CTER"/>
    <property type="match status" value="1"/>
</dbReference>
<dbReference type="GO" id="GO:0016787">
    <property type="term" value="F:hydrolase activity"/>
    <property type="evidence" value="ECO:0007669"/>
    <property type="project" value="UniProtKB-KW"/>
</dbReference>
<dbReference type="InterPro" id="IPR042115">
    <property type="entry name" value="PriA_3primeBD_sf"/>
</dbReference>
<evidence type="ECO:0000256" key="2">
    <source>
        <dbReference type="ARBA" id="ARBA00022705"/>
    </source>
</evidence>
<feature type="binding site" evidence="12">
    <location>
        <position position="369"/>
    </location>
    <ligand>
        <name>Zn(2+)</name>
        <dbReference type="ChEBI" id="CHEBI:29105"/>
        <label>1</label>
    </ligand>
</feature>
<dbReference type="GO" id="GO:0006310">
    <property type="term" value="P:DNA recombination"/>
    <property type="evidence" value="ECO:0007669"/>
    <property type="project" value="InterPro"/>
</dbReference>
<evidence type="ECO:0000259" key="14">
    <source>
        <dbReference type="PROSITE" id="PS51192"/>
    </source>
</evidence>
<dbReference type="Pfam" id="PF00270">
    <property type="entry name" value="DEAD"/>
    <property type="match status" value="1"/>
</dbReference>
<dbReference type="Gene3D" id="3.40.1440.60">
    <property type="entry name" value="PriA, 3(prime) DNA-binding domain"/>
    <property type="match status" value="1"/>
</dbReference>
<comment type="cofactor">
    <cofactor evidence="12">
        <name>Zn(2+)</name>
        <dbReference type="ChEBI" id="CHEBI:29105"/>
    </cofactor>
    <text evidence="12">Binds 2 zinc ions per subunit.</text>
</comment>
<dbReference type="Proteomes" id="UP000501534">
    <property type="component" value="Chromosome"/>
</dbReference>
<evidence type="ECO:0000256" key="10">
    <source>
        <dbReference type="ARBA" id="ARBA00023235"/>
    </source>
</evidence>
<evidence type="ECO:0000256" key="7">
    <source>
        <dbReference type="ARBA" id="ARBA00022833"/>
    </source>
</evidence>
<keyword evidence="6 12" id="KW-0347">Helicase</keyword>
<dbReference type="PROSITE" id="PS51192">
    <property type="entry name" value="HELICASE_ATP_BIND_1"/>
    <property type="match status" value="1"/>
</dbReference>
<dbReference type="GO" id="GO:0008270">
    <property type="term" value="F:zinc ion binding"/>
    <property type="evidence" value="ECO:0007669"/>
    <property type="project" value="UniProtKB-UniRule"/>
</dbReference>
<comment type="catalytic activity">
    <reaction evidence="12">
        <text>Couples ATP hydrolysis with the unwinding of duplex DNA by translocating in the 3'-5' direction.</text>
        <dbReference type="EC" id="5.6.2.4"/>
    </reaction>
</comment>
<dbReference type="SUPFAM" id="SSF52540">
    <property type="entry name" value="P-loop containing nucleoside triphosphate hydrolases"/>
    <property type="match status" value="1"/>
</dbReference>
<dbReference type="SMART" id="SM00490">
    <property type="entry name" value="HELICc"/>
    <property type="match status" value="1"/>
</dbReference>
<protein>
    <recommendedName>
        <fullName evidence="12">Replication restart protein PriA</fullName>
    </recommendedName>
    <alternativeName>
        <fullName evidence="12">ATP-dependent DNA helicase PriA</fullName>
        <ecNumber evidence="12">5.6.2.4</ecNumber>
    </alternativeName>
    <alternativeName>
        <fullName evidence="12">DNA 3'-5' helicase PriA</fullName>
    </alternativeName>
</protein>
<keyword evidence="8 12" id="KW-0067">ATP-binding</keyword>
<dbReference type="EC" id="5.6.2.4" evidence="12"/>
<feature type="domain" description="Helicase C-terminal" evidence="15">
    <location>
        <begin position="350"/>
        <end position="563"/>
    </location>
</feature>
<evidence type="ECO:0000313" key="16">
    <source>
        <dbReference type="EMBL" id="QJR13148.1"/>
    </source>
</evidence>
<dbReference type="InterPro" id="IPR005259">
    <property type="entry name" value="PriA"/>
</dbReference>
<evidence type="ECO:0000256" key="12">
    <source>
        <dbReference type="HAMAP-Rule" id="MF_00983"/>
    </source>
</evidence>
<dbReference type="FunFam" id="3.40.50.300:FF:000489">
    <property type="entry name" value="Primosome assembly protein PriA"/>
    <property type="match status" value="1"/>
</dbReference>
<dbReference type="GO" id="GO:0005524">
    <property type="term" value="F:ATP binding"/>
    <property type="evidence" value="ECO:0007669"/>
    <property type="project" value="UniProtKB-UniRule"/>
</dbReference>
<evidence type="ECO:0000259" key="15">
    <source>
        <dbReference type="PROSITE" id="PS51194"/>
    </source>
</evidence>
<feature type="binding site" evidence="12">
    <location>
        <position position="399"/>
    </location>
    <ligand>
        <name>Zn(2+)</name>
        <dbReference type="ChEBI" id="CHEBI:29105"/>
        <label>2</label>
    </ligand>
</feature>
<dbReference type="GO" id="GO:0043138">
    <property type="term" value="F:3'-5' DNA helicase activity"/>
    <property type="evidence" value="ECO:0007669"/>
    <property type="project" value="UniProtKB-EC"/>
</dbReference>
<comment type="function">
    <text evidence="12">Initiates the restart of stalled replication forks, which reloads the replicative helicase on sites other than the origin of replication. Recognizes and binds to abandoned replication forks and remodels them to uncover a helicase loading site. Promotes assembly of the primosome at these replication forks.</text>
</comment>
<gene>
    <name evidence="12 16" type="primary">priA</name>
    <name evidence="16" type="ORF">DSM104443_04243</name>
</gene>
<dbReference type="EMBL" id="CP053069">
    <property type="protein sequence ID" value="QJR13148.1"/>
    <property type="molecule type" value="Genomic_DNA"/>
</dbReference>
<keyword evidence="9 12" id="KW-0238">DNA-binding</keyword>
<feature type="binding site" evidence="12">
    <location>
        <position position="409"/>
    </location>
    <ligand>
        <name>Zn(2+)</name>
        <dbReference type="ChEBI" id="CHEBI:29105"/>
        <label>1</label>
    </ligand>
</feature>
<reference evidence="16 17" key="1">
    <citation type="submission" date="2020-04" db="EMBL/GenBank/DDBJ databases">
        <title>Usitatibacter rugosus gen. nov., sp. nov. and Usitatibacter palustris sp. nov., novel members of Usitatibacteraceae fam. nov. within the order Nitrosomonadales isolated from soil.</title>
        <authorList>
            <person name="Huber K.J."/>
            <person name="Neumann-Schaal M."/>
            <person name="Geppert A."/>
            <person name="Luckner M."/>
            <person name="Wanner G."/>
            <person name="Overmann J."/>
        </authorList>
    </citation>
    <scope>NUCLEOTIDE SEQUENCE [LARGE SCALE GENOMIC DNA]</scope>
    <source>
        <strain evidence="16 17">0125_3</strain>
    </source>
</reference>
<dbReference type="CDD" id="cd18804">
    <property type="entry name" value="SF2_C_priA"/>
    <property type="match status" value="1"/>
</dbReference>
<dbReference type="SMART" id="SM00487">
    <property type="entry name" value="DEXDc"/>
    <property type="match status" value="1"/>
</dbReference>
<feature type="binding site" evidence="12">
    <location>
        <position position="378"/>
    </location>
    <ligand>
        <name>Zn(2+)</name>
        <dbReference type="ChEBI" id="CHEBI:29105"/>
        <label>2</label>
    </ligand>
</feature>
<dbReference type="NCBIfam" id="TIGR00595">
    <property type="entry name" value="priA"/>
    <property type="match status" value="1"/>
</dbReference>
<dbReference type="RefSeq" id="WP_171095971.1">
    <property type="nucleotide sequence ID" value="NZ_CP053069.1"/>
</dbReference>
<dbReference type="GO" id="GO:0006302">
    <property type="term" value="P:double-strand break repair"/>
    <property type="evidence" value="ECO:0007669"/>
    <property type="project" value="InterPro"/>
</dbReference>
<keyword evidence="3 12" id="KW-0479">Metal-binding</keyword>
<dbReference type="KEGG" id="uru:DSM104443_04243"/>
<feature type="binding site" evidence="12">
    <location>
        <position position="396"/>
    </location>
    <ligand>
        <name>Zn(2+)</name>
        <dbReference type="ChEBI" id="CHEBI:29105"/>
        <label>2</label>
    </ligand>
</feature>
<accession>A0A6M4H226</accession>
<evidence type="ECO:0000256" key="13">
    <source>
        <dbReference type="SAM" id="MobiDB-lite"/>
    </source>
</evidence>
<dbReference type="Pfam" id="PF00271">
    <property type="entry name" value="Helicase_C"/>
    <property type="match status" value="1"/>
</dbReference>
<feature type="region of interest" description="Disordered" evidence="13">
    <location>
        <begin position="105"/>
        <end position="124"/>
    </location>
</feature>
<dbReference type="InterPro" id="IPR040498">
    <property type="entry name" value="PriA_CRR"/>
</dbReference>
<dbReference type="GO" id="GO:0006270">
    <property type="term" value="P:DNA replication initiation"/>
    <property type="evidence" value="ECO:0007669"/>
    <property type="project" value="TreeGrafter"/>
</dbReference>
<keyword evidence="2 12" id="KW-0235">DNA replication</keyword>
<dbReference type="InterPro" id="IPR027417">
    <property type="entry name" value="P-loop_NTPase"/>
</dbReference>
<keyword evidence="4 12" id="KW-0547">Nucleotide-binding</keyword>
<organism evidence="16 17">
    <name type="scientific">Usitatibacter rugosus</name>
    <dbReference type="NCBI Taxonomy" id="2732067"/>
    <lineage>
        <taxon>Bacteria</taxon>
        <taxon>Pseudomonadati</taxon>
        <taxon>Pseudomonadota</taxon>
        <taxon>Betaproteobacteria</taxon>
        <taxon>Nitrosomonadales</taxon>
        <taxon>Usitatibacteraceae</taxon>
        <taxon>Usitatibacter</taxon>
    </lineage>
</organism>
<dbReference type="InterPro" id="IPR014001">
    <property type="entry name" value="Helicase_ATP-bd"/>
</dbReference>
<dbReference type="Pfam" id="PF17764">
    <property type="entry name" value="PriA_3primeBD"/>
    <property type="match status" value="1"/>
</dbReference>
<evidence type="ECO:0000256" key="6">
    <source>
        <dbReference type="ARBA" id="ARBA00022806"/>
    </source>
</evidence>
<feature type="binding site" evidence="12">
    <location>
        <position position="372"/>
    </location>
    <ligand>
        <name>Zn(2+)</name>
        <dbReference type="ChEBI" id="CHEBI:29105"/>
        <label>1</label>
    </ligand>
</feature>
<name>A0A6M4H226_9PROT</name>
<proteinExistence type="inferred from homology"/>
<evidence type="ECO:0000256" key="1">
    <source>
        <dbReference type="ARBA" id="ARBA00022515"/>
    </source>
</evidence>
<dbReference type="Pfam" id="PF18074">
    <property type="entry name" value="PriA_C"/>
    <property type="match status" value="1"/>
</dbReference>
<evidence type="ECO:0000256" key="3">
    <source>
        <dbReference type="ARBA" id="ARBA00022723"/>
    </source>
</evidence>
<dbReference type="InterPro" id="IPR001650">
    <property type="entry name" value="Helicase_C-like"/>
</dbReference>
<evidence type="ECO:0000256" key="4">
    <source>
        <dbReference type="ARBA" id="ARBA00022741"/>
    </source>
</evidence>
<feature type="binding site" evidence="12">
    <location>
        <position position="381"/>
    </location>
    <ligand>
        <name>Zn(2+)</name>
        <dbReference type="ChEBI" id="CHEBI:29105"/>
        <label>2</label>
    </ligand>
</feature>